<accession>A0A8C2U5E1</accession>
<proteinExistence type="inferred from homology"/>
<dbReference type="AlphaFoldDB" id="A0A8C2U5E1"/>
<dbReference type="Pfam" id="PF12796">
    <property type="entry name" value="Ank_2"/>
    <property type="match status" value="1"/>
</dbReference>
<evidence type="ECO:0000313" key="5">
    <source>
        <dbReference type="Proteomes" id="UP000694412"/>
    </source>
</evidence>
<evidence type="ECO:0000256" key="3">
    <source>
        <dbReference type="ARBA" id="ARBA00038122"/>
    </source>
</evidence>
<keyword evidence="5" id="KW-1185">Reference proteome</keyword>
<evidence type="ECO:0000256" key="1">
    <source>
        <dbReference type="ARBA" id="ARBA00022737"/>
    </source>
</evidence>
<organism evidence="4 5">
    <name type="scientific">Coturnix japonica</name>
    <name type="common">Japanese quail</name>
    <name type="synonym">Coturnix coturnix japonica</name>
    <dbReference type="NCBI Taxonomy" id="93934"/>
    <lineage>
        <taxon>Eukaryota</taxon>
        <taxon>Metazoa</taxon>
        <taxon>Chordata</taxon>
        <taxon>Craniata</taxon>
        <taxon>Vertebrata</taxon>
        <taxon>Euteleostomi</taxon>
        <taxon>Archelosauria</taxon>
        <taxon>Archosauria</taxon>
        <taxon>Dinosauria</taxon>
        <taxon>Saurischia</taxon>
        <taxon>Theropoda</taxon>
        <taxon>Coelurosauria</taxon>
        <taxon>Aves</taxon>
        <taxon>Neognathae</taxon>
        <taxon>Galloanserae</taxon>
        <taxon>Galliformes</taxon>
        <taxon>Phasianidae</taxon>
        <taxon>Perdicinae</taxon>
        <taxon>Coturnix</taxon>
    </lineage>
</organism>
<reference evidence="4" key="1">
    <citation type="submission" date="2015-11" db="EMBL/GenBank/DDBJ databases">
        <authorList>
            <consortium name="International Coturnix japonica Genome Analysis Consortium"/>
            <person name="Warren W."/>
            <person name="Burt D.W."/>
            <person name="Antin P.B."/>
            <person name="Lanford R."/>
            <person name="Gros J."/>
            <person name="Wilson R.K."/>
        </authorList>
    </citation>
    <scope>NUCLEOTIDE SEQUENCE [LARGE SCALE GENOMIC DNA]</scope>
</reference>
<dbReference type="Gene3D" id="1.25.40.20">
    <property type="entry name" value="Ankyrin repeat-containing domain"/>
    <property type="match status" value="1"/>
</dbReference>
<name>A0A8C2U5E1_COTJA</name>
<dbReference type="InterPro" id="IPR002110">
    <property type="entry name" value="Ankyrin_rpt"/>
</dbReference>
<dbReference type="SMART" id="SM00248">
    <property type="entry name" value="ANK"/>
    <property type="match status" value="2"/>
</dbReference>
<dbReference type="PANTHER" id="PTHR14491:SF8">
    <property type="entry name" value="ANKYRIN REPEAT DOMAIN-CONTAINING PROTEIN SOWAHD"/>
    <property type="match status" value="1"/>
</dbReference>
<dbReference type="Ensembl" id="ENSCJPT00005032501.1">
    <property type="protein sequence ID" value="ENSCJPP00005023771.1"/>
    <property type="gene ID" value="ENSCJPG00005018786.1"/>
</dbReference>
<sequence>MYILTGLSSVGYVLQVFPLDLNWKTFPSTATDVSFSKADGKLRKTVTQARRAVSRLCSGPSSTQRKELREILLQSSSLSQTMCFAAMQMASSGPGLFTGPQEQEVLEQRPRVLSLTLHREWLLAMARGDTVNILRLLDQDPSLLSAADPVTGFSVLHWLAKHGHQKSFAEVISHAQKKGCPINMNIRTTMGGFTPLCLAAQQGHASLIEVLVKEYKADTSLRDHSGRKAWQYLREDTSRELMELAGALEENSAQPGTHSSNCGKDHKDVAAKRRALCHWRQLSVPKFIKKASACWFIKK</sequence>
<dbReference type="InterPro" id="IPR036770">
    <property type="entry name" value="Ankyrin_rpt-contain_sf"/>
</dbReference>
<evidence type="ECO:0000256" key="2">
    <source>
        <dbReference type="ARBA" id="ARBA00023043"/>
    </source>
</evidence>
<dbReference type="PANTHER" id="PTHR14491">
    <property type="entry name" value="SOSONDOWAH, ISOFORM G"/>
    <property type="match status" value="1"/>
</dbReference>
<keyword evidence="1" id="KW-0677">Repeat</keyword>
<reference evidence="4" key="2">
    <citation type="submission" date="2025-08" db="UniProtKB">
        <authorList>
            <consortium name="Ensembl"/>
        </authorList>
    </citation>
    <scope>IDENTIFICATION</scope>
</reference>
<comment type="similarity">
    <text evidence="3">Belongs to the SOWAH family.</text>
</comment>
<dbReference type="Proteomes" id="UP000694412">
    <property type="component" value="Chromosome 4"/>
</dbReference>
<keyword evidence="2" id="KW-0040">ANK repeat</keyword>
<dbReference type="SUPFAM" id="SSF48403">
    <property type="entry name" value="Ankyrin repeat"/>
    <property type="match status" value="1"/>
</dbReference>
<dbReference type="GeneTree" id="ENSGT00950000183003"/>
<protein>
    <submittedName>
        <fullName evidence="4">Uncharacterized protein</fullName>
    </submittedName>
</protein>
<reference evidence="4" key="3">
    <citation type="submission" date="2025-09" db="UniProtKB">
        <authorList>
            <consortium name="Ensembl"/>
        </authorList>
    </citation>
    <scope>IDENTIFICATION</scope>
</reference>
<evidence type="ECO:0000313" key="4">
    <source>
        <dbReference type="Ensembl" id="ENSCJPP00005023771.1"/>
    </source>
</evidence>